<dbReference type="OrthoDB" id="9757947at2"/>
<keyword evidence="1" id="KW-0732">Signal</keyword>
<comment type="caution">
    <text evidence="4">The sequence shown here is derived from an EMBL/GenBank/DDBJ whole genome shotgun (WGS) entry which is preliminary data.</text>
</comment>
<evidence type="ECO:0000313" key="4">
    <source>
        <dbReference type="EMBL" id="TMM32480.1"/>
    </source>
</evidence>
<feature type="domain" description="Secretion system C-terminal sorting" evidence="3">
    <location>
        <begin position="1291"/>
        <end position="1350"/>
    </location>
</feature>
<dbReference type="Proteomes" id="UP000307140">
    <property type="component" value="Unassembled WGS sequence"/>
</dbReference>
<evidence type="ECO:0000313" key="5">
    <source>
        <dbReference type="Proteomes" id="UP000307140"/>
    </source>
</evidence>
<dbReference type="Gene3D" id="2.130.10.10">
    <property type="entry name" value="YVTN repeat-like/Quinoprotein amine dehydrogenase"/>
    <property type="match status" value="3"/>
</dbReference>
<proteinExistence type="predicted"/>
<feature type="region of interest" description="Disordered" evidence="2">
    <location>
        <begin position="97"/>
        <end position="119"/>
    </location>
</feature>
<dbReference type="EMBL" id="VANR01000001">
    <property type="protein sequence ID" value="TMM32480.1"/>
    <property type="molecule type" value="Genomic_DNA"/>
</dbReference>
<gene>
    <name evidence="4" type="ORF">FDT66_03170</name>
</gene>
<dbReference type="SUPFAM" id="SSF101908">
    <property type="entry name" value="Putative isomerase YbhE"/>
    <property type="match status" value="1"/>
</dbReference>
<dbReference type="Pfam" id="PF18962">
    <property type="entry name" value="Por_Secre_tail"/>
    <property type="match status" value="1"/>
</dbReference>
<name>A0A5S3NB15_9FLAO</name>
<protein>
    <submittedName>
        <fullName evidence="4">T9SS type A sorting domain-containing protein</fullName>
    </submittedName>
</protein>
<dbReference type="SUPFAM" id="SSF50939">
    <property type="entry name" value="Sialidases"/>
    <property type="match status" value="1"/>
</dbReference>
<dbReference type="RefSeq" id="WP_138534688.1">
    <property type="nucleotide sequence ID" value="NZ_VANR01000001.1"/>
</dbReference>
<reference evidence="4 5" key="1">
    <citation type="submission" date="2019-05" db="EMBL/GenBank/DDBJ databases">
        <title>Polaribacter aestuariivivens sp. nov., isolated from a tidal flat.</title>
        <authorList>
            <person name="Yoon J.-H."/>
        </authorList>
    </citation>
    <scope>NUCLEOTIDE SEQUENCE [LARGE SCALE GENOMIC DNA]</scope>
    <source>
        <strain evidence="4 5">DBTF-3</strain>
    </source>
</reference>
<evidence type="ECO:0000259" key="3">
    <source>
        <dbReference type="Pfam" id="PF18962"/>
    </source>
</evidence>
<keyword evidence="5" id="KW-1185">Reference proteome</keyword>
<evidence type="ECO:0000256" key="2">
    <source>
        <dbReference type="SAM" id="MobiDB-lite"/>
    </source>
</evidence>
<organism evidence="4 5">
    <name type="scientific">Polaribacter aestuariivivens</name>
    <dbReference type="NCBI Taxonomy" id="2304626"/>
    <lineage>
        <taxon>Bacteria</taxon>
        <taxon>Pseudomonadati</taxon>
        <taxon>Bacteroidota</taxon>
        <taxon>Flavobacteriia</taxon>
        <taxon>Flavobacteriales</taxon>
        <taxon>Flavobacteriaceae</taxon>
    </lineage>
</organism>
<dbReference type="NCBIfam" id="TIGR04183">
    <property type="entry name" value="Por_Secre_tail"/>
    <property type="match status" value="1"/>
</dbReference>
<accession>A0A5S3NB15</accession>
<sequence>MKKSFVFIVIIFIGILIFKNQYEKETNASIKAKHQKFVKNHPLQNNLKLSKQERLDFGIPPNKYLEQLYLLQINPHTGRTHPENIYKVQQDLKKQRKLQRRSPGDAIDNQWTERGPNNVGGRTRVVMFDPNDPTHKRVFAGGVSGGLWVNDDITDVNSSWTNVGIEENLSVTCMAVDPNNSQIMYLGTGELYQPQHALGNGIWKSSDGGATWNNIYNIRGTTTVSGSIEVPGTYFMTDIIVRDKDGNTATTNDSEVFAAIGASFYSSNPINTNVGKDSYGIYKSTDEGANWTKITLDVNGNSVAPNDFELDVNNTLWMSTTRNVFGDGGGQIYSSTDGASFILKHTIPNGRRTEIAVSKSNANSVYVLGEVYTVDGSNNEISPFLSILKTTDDFATTPTPISLPNDATSNISADDFTRGQAFYDLVIEVDPNNDAIVYVGGINLFRTANSGTSWEQLSKNTISGTLPAITVSYVHPDQHSWAFHPTNSNIAVIGNDGGVFYASSLSAATNSSTAIEERTKDYNTTQFYNAAISQTTSPEYIVGGTQDNGVLFFNEATSSINSATIPLTGDGGHCFIDKDGVYMIVSKLYNNIYRYDLPYTGTVVTIASDSNTGNFFNARALDENLDILYSNGNTHLARFTDITTNSPVRFNITNPLISNISAIKVSPYTTTSSKVFVGTRAGKVIKIDNANTATPTFTDISSSSFLGNISSIEFGATEDEIMVTFYNFGVESIWFTTDGGINWSTKEGNFPDINVRCILMNPLNNDEVIIGSELGVWNTNNFRDASPNWEQSYNGMSDATVTSFSLRTSDNTVLASTFGRGLFTGKFTGNVLTTWTGAENDSDWVKLGNWSHGVPTASMDVKIPNTTFKPAINAAITVANLSIEKDASLTINAASSLSLSENLTNNGTLTINSTLANSGSLIVEGNSSGNIVYNRFVGTNWHLISSPVINQVYDNDWILANSIASGSENTNQRGIAKYNNNSGSWYYMLAGESATFNKAEGYSTLRTTSGNLAFEGNLLTNDTTKVISNGTANSFNLVGNVYASYIPLNANADATHNFLDTNVAALEELTAWFWNGNSYVPYNHISNSRFIAPGQAFFLKSKTGSNLISFTKEMQQHQNTTAFQKQPLKPTINIFLSSKTNKKHSTIYYLKQATKGFDNGYDSTIYSGLSSNFEVYTSLVSNEKELNLAIQSIPEEYSTIIPIGIIAEANKEYAIYISSKNIEKGKNIYLEDKKLGVFTLMNDAKTTYKFTSDKPINGLGRFYLHTTTEVLGVENNTLSSFKLYYADDKIHFSELPSGKKTIKIYNLIGKLLFEESLVSQNTISVSNLPKTVYIVQIETENETIKKKIIVN</sequence>
<evidence type="ECO:0000256" key="1">
    <source>
        <dbReference type="ARBA" id="ARBA00022729"/>
    </source>
</evidence>
<dbReference type="InterPro" id="IPR036278">
    <property type="entry name" value="Sialidase_sf"/>
</dbReference>
<dbReference type="InterPro" id="IPR026444">
    <property type="entry name" value="Secre_tail"/>
</dbReference>
<dbReference type="InterPro" id="IPR015943">
    <property type="entry name" value="WD40/YVTN_repeat-like_dom_sf"/>
</dbReference>